<evidence type="ECO:0000313" key="3">
    <source>
        <dbReference type="Proteomes" id="UP000317648"/>
    </source>
</evidence>
<proteinExistence type="predicted"/>
<accession>A0A518DP39</accession>
<protein>
    <submittedName>
        <fullName evidence="2">Uncharacterized protein</fullName>
    </submittedName>
</protein>
<dbReference type="KEGG" id="lcre:Pla8534_13530"/>
<sequence length="280" mass="30836">MPRLPFVSTFSVSRRRLCLVGMAVLYLLLNIASAKAATQIIVETQSGRSFAGSVDARTNLQSLWLRSQGPSTTVLRPIQWGRILAVATADRRYTAEEFRQAAEQIDMAGQEEEASPAAAPTSTVSSSMTIAERVQMGLAQERAVQNVEFDARIANWDRDAEIDGLEIRLAVYDARGKRLQITGVAEVELLGIPPQRLTRRAPYADEGLVRLGRWSQPTTPGDFDEGDAIFRLENQGGAWSDQPSLSRFGVVTLRFIVPGQGVLERRIEGIRIEPFSPIAP</sequence>
<evidence type="ECO:0000256" key="1">
    <source>
        <dbReference type="SAM" id="MobiDB-lite"/>
    </source>
</evidence>
<evidence type="ECO:0000313" key="2">
    <source>
        <dbReference type="EMBL" id="QDU93573.1"/>
    </source>
</evidence>
<feature type="region of interest" description="Disordered" evidence="1">
    <location>
        <begin position="106"/>
        <end position="126"/>
    </location>
</feature>
<dbReference type="RefSeq" id="WP_145050498.1">
    <property type="nucleotide sequence ID" value="NZ_CP036433.1"/>
</dbReference>
<dbReference type="EMBL" id="CP036433">
    <property type="protein sequence ID" value="QDU93573.1"/>
    <property type="molecule type" value="Genomic_DNA"/>
</dbReference>
<dbReference type="AlphaFoldDB" id="A0A518DP39"/>
<name>A0A518DP39_9BACT</name>
<feature type="compositionally biased region" description="Low complexity" evidence="1">
    <location>
        <begin position="115"/>
        <end position="126"/>
    </location>
</feature>
<reference evidence="2 3" key="1">
    <citation type="submission" date="2019-02" db="EMBL/GenBank/DDBJ databases">
        <title>Deep-cultivation of Planctomycetes and their phenomic and genomic characterization uncovers novel biology.</title>
        <authorList>
            <person name="Wiegand S."/>
            <person name="Jogler M."/>
            <person name="Boedeker C."/>
            <person name="Pinto D."/>
            <person name="Vollmers J."/>
            <person name="Rivas-Marin E."/>
            <person name="Kohn T."/>
            <person name="Peeters S.H."/>
            <person name="Heuer A."/>
            <person name="Rast P."/>
            <person name="Oberbeckmann S."/>
            <person name="Bunk B."/>
            <person name="Jeske O."/>
            <person name="Meyerdierks A."/>
            <person name="Storesund J.E."/>
            <person name="Kallscheuer N."/>
            <person name="Luecker S."/>
            <person name="Lage O.M."/>
            <person name="Pohl T."/>
            <person name="Merkel B.J."/>
            <person name="Hornburger P."/>
            <person name="Mueller R.-W."/>
            <person name="Bruemmer F."/>
            <person name="Labrenz M."/>
            <person name="Spormann A.M."/>
            <person name="Op den Camp H."/>
            <person name="Overmann J."/>
            <person name="Amann R."/>
            <person name="Jetten M.S.M."/>
            <person name="Mascher T."/>
            <person name="Medema M.H."/>
            <person name="Devos D.P."/>
            <person name="Kaster A.-K."/>
            <person name="Ovreas L."/>
            <person name="Rohde M."/>
            <person name="Galperin M.Y."/>
            <person name="Jogler C."/>
        </authorList>
    </citation>
    <scope>NUCLEOTIDE SEQUENCE [LARGE SCALE GENOMIC DNA]</scope>
    <source>
        <strain evidence="2 3">Pla85_3_4</strain>
    </source>
</reference>
<keyword evidence="3" id="KW-1185">Reference proteome</keyword>
<gene>
    <name evidence="2" type="ORF">Pla8534_13530</name>
</gene>
<dbReference type="OrthoDB" id="260020at2"/>
<organism evidence="2 3">
    <name type="scientific">Lignipirellula cremea</name>
    <dbReference type="NCBI Taxonomy" id="2528010"/>
    <lineage>
        <taxon>Bacteria</taxon>
        <taxon>Pseudomonadati</taxon>
        <taxon>Planctomycetota</taxon>
        <taxon>Planctomycetia</taxon>
        <taxon>Pirellulales</taxon>
        <taxon>Pirellulaceae</taxon>
        <taxon>Lignipirellula</taxon>
    </lineage>
</organism>
<dbReference type="Proteomes" id="UP000317648">
    <property type="component" value="Chromosome"/>
</dbReference>